<evidence type="ECO:0000313" key="2">
    <source>
        <dbReference type="EMBL" id="RNF27492.1"/>
    </source>
</evidence>
<keyword evidence="3" id="KW-1185">Reference proteome</keyword>
<feature type="region of interest" description="Disordered" evidence="1">
    <location>
        <begin position="312"/>
        <end position="333"/>
    </location>
</feature>
<dbReference type="OrthoDB" id="247005at2759"/>
<reference evidence="2 3" key="1">
    <citation type="journal article" date="2018" name="BMC Genomics">
        <title>Genomic comparison of Trypanosoma conorhini and Trypanosoma rangeli to Trypanosoma cruzi strains of high and low virulence.</title>
        <authorList>
            <person name="Bradwell K.R."/>
            <person name="Koparde V.N."/>
            <person name="Matveyev A.V."/>
            <person name="Serrano M.G."/>
            <person name="Alves J.M."/>
            <person name="Parikh H."/>
            <person name="Huang B."/>
            <person name="Lee V."/>
            <person name="Espinosa-Alvarez O."/>
            <person name="Ortiz P.A."/>
            <person name="Costa-Martins A.G."/>
            <person name="Teixeira M.M."/>
            <person name="Buck G.A."/>
        </authorList>
    </citation>
    <scope>NUCLEOTIDE SEQUENCE [LARGE SCALE GENOMIC DNA]</scope>
    <source>
        <strain evidence="2 3">025E</strain>
    </source>
</reference>
<accession>A0A3R7P1S4</accession>
<gene>
    <name evidence="2" type="ORF">Tco025E_00294</name>
</gene>
<dbReference type="AlphaFoldDB" id="A0A3R7P1S4"/>
<feature type="region of interest" description="Disordered" evidence="1">
    <location>
        <begin position="1"/>
        <end position="120"/>
    </location>
</feature>
<evidence type="ECO:0000313" key="3">
    <source>
        <dbReference type="Proteomes" id="UP000284403"/>
    </source>
</evidence>
<name>A0A3R7P1S4_9TRYP</name>
<feature type="region of interest" description="Disordered" evidence="1">
    <location>
        <begin position="528"/>
        <end position="570"/>
    </location>
</feature>
<proteinExistence type="predicted"/>
<evidence type="ECO:0000256" key="1">
    <source>
        <dbReference type="SAM" id="MobiDB-lite"/>
    </source>
</evidence>
<dbReference type="Proteomes" id="UP000284403">
    <property type="component" value="Unassembled WGS sequence"/>
</dbReference>
<dbReference type="RefSeq" id="XP_029232698.1">
    <property type="nucleotide sequence ID" value="XM_029367238.1"/>
</dbReference>
<feature type="compositionally biased region" description="Low complexity" evidence="1">
    <location>
        <begin position="28"/>
        <end position="41"/>
    </location>
</feature>
<organism evidence="2 3">
    <name type="scientific">Trypanosoma conorhini</name>
    <dbReference type="NCBI Taxonomy" id="83891"/>
    <lineage>
        <taxon>Eukaryota</taxon>
        <taxon>Discoba</taxon>
        <taxon>Euglenozoa</taxon>
        <taxon>Kinetoplastea</taxon>
        <taxon>Metakinetoplastina</taxon>
        <taxon>Trypanosomatida</taxon>
        <taxon>Trypanosomatidae</taxon>
        <taxon>Trypanosoma</taxon>
    </lineage>
</organism>
<comment type="caution">
    <text evidence="2">The sequence shown here is derived from an EMBL/GenBank/DDBJ whole genome shotgun (WGS) entry which is preliminary data.</text>
</comment>
<dbReference type="EMBL" id="MKKU01000005">
    <property type="protein sequence ID" value="RNF27492.1"/>
    <property type="molecule type" value="Genomic_DNA"/>
</dbReference>
<feature type="compositionally biased region" description="Basic and acidic residues" evidence="1">
    <location>
        <begin position="533"/>
        <end position="542"/>
    </location>
</feature>
<protein>
    <submittedName>
        <fullName evidence="2">Uncharacterized protein</fullName>
    </submittedName>
</protein>
<feature type="compositionally biased region" description="Polar residues" evidence="1">
    <location>
        <begin position="45"/>
        <end position="54"/>
    </location>
</feature>
<feature type="compositionally biased region" description="Basic and acidic residues" evidence="1">
    <location>
        <begin position="55"/>
        <end position="77"/>
    </location>
</feature>
<dbReference type="GeneID" id="40313905"/>
<sequence length="570" mass="65154">MQETDTTADLAHNAADVDTGRAETTLTAKGPAAPEAAASDPVQGNERNSPNGVSQKEKNVENNGLKDRAGVEAERTQHAATATHGHDANGSNKRIGDPAKTPQRREISTAVPYPSRHQRPNMLTGAASYWQAAERDRTIGVGTVGLFENRQDDKPPPDGASARINGTLVVGPLGYVRKMNDYINWREKHSHLFSALRVQDPKERVLARQRQLHAKARQQEEAEGEYASAVKRLRQRGWSVLGSAPRRVDNARLKRIRSEREAFRIECEESTLRKLREASKQREIISEQLAMSKEERLRQENLVRDASRLEREMQSTRREEHSAHIKEQASKTRAEREAKRECFREYAAMEDSYRQNQLSALRERVLAKAYTNGFASTFSSDVRGAGIEYPPGDWRSTFQSPLRRLPNASDDDFRRQWMAELQQERRALARAEVEMERAKRLQVSARREFAYRGNCERAGVIRRERETLRERKQQLDEEVERLHKALRQQEAEGQKRREDAIHSLRELRRLHASRLRQAIEEEELLAQTAEGADLQRLRERAAQMRMGMSPSPLRAQRPPPPPLEGEFLDG</sequence>